<reference evidence="14 15" key="1">
    <citation type="journal article" date="2020" name="Cell Host Microbe">
        <title>Functional and Genomic Variation between Human-Derived Isolates of Lachnospiraceae Reveals Inter- and Intra-Species Diversity.</title>
        <authorList>
            <person name="Sorbara M.T."/>
            <person name="Littmann E.R."/>
            <person name="Fontana E."/>
            <person name="Moody T.U."/>
            <person name="Kohout C.E."/>
            <person name="Gjonbalaj M."/>
            <person name="Eaton V."/>
            <person name="Seok R."/>
            <person name="Leiner I.M."/>
            <person name="Pamer E.G."/>
        </authorList>
    </citation>
    <scope>NUCLEOTIDE SEQUENCE [LARGE SCALE GENOMIC DNA]</scope>
    <source>
        <strain evidence="13 14">MSK.17.11</strain>
        <strain evidence="12 15">MSK.17.38</strain>
    </source>
</reference>
<dbReference type="Pfam" id="PF00448">
    <property type="entry name" value="SRP54"/>
    <property type="match status" value="1"/>
</dbReference>
<keyword evidence="5 9" id="KW-0342">GTP-binding</keyword>
<keyword evidence="3 9" id="KW-0378">Hydrolase</keyword>
<keyword evidence="10" id="KW-0175">Coiled coil</keyword>
<evidence type="ECO:0000256" key="10">
    <source>
        <dbReference type="SAM" id="Coils"/>
    </source>
</evidence>
<dbReference type="Pfam" id="PF02881">
    <property type="entry name" value="SRP54_N"/>
    <property type="match status" value="1"/>
</dbReference>
<comment type="domain">
    <text evidence="9">Composed of three domains: the N-terminal N domain, which is responsible for interactions with the ribosome, the central G domain, which binds GTP, and the C-terminal M domain, which binds the RNA and the signal sequence of the RNC.</text>
</comment>
<dbReference type="InterPro" id="IPR036891">
    <property type="entry name" value="Signal_recog_part_SRP54_M_sf"/>
</dbReference>
<comment type="function">
    <text evidence="9">Involved in targeting and insertion of nascent membrane proteins into the cytoplasmic membrane. Binds to the hydrophobic signal sequence of the ribosome-nascent chain (RNC) as it emerges from the ribosomes. The SRP-RNC complex is then targeted to the cytoplasmic membrane where it interacts with the SRP receptor FtsY.</text>
</comment>
<dbReference type="RefSeq" id="WP_101694511.1">
    <property type="nucleotide sequence ID" value="NZ_JAAITX010000001.1"/>
</dbReference>
<dbReference type="InterPro" id="IPR027417">
    <property type="entry name" value="P-loop_NTPase"/>
</dbReference>
<dbReference type="Pfam" id="PF02978">
    <property type="entry name" value="SRP_SPB"/>
    <property type="match status" value="1"/>
</dbReference>
<organism evidence="13 14">
    <name type="scientific">Dorea phocaeensis</name>
    <dbReference type="NCBI Taxonomy" id="2040291"/>
    <lineage>
        <taxon>Bacteria</taxon>
        <taxon>Bacillati</taxon>
        <taxon>Bacillota</taxon>
        <taxon>Clostridia</taxon>
        <taxon>Lachnospirales</taxon>
        <taxon>Lachnospiraceae</taxon>
        <taxon>Dorea</taxon>
    </lineage>
</organism>
<keyword evidence="9" id="KW-0963">Cytoplasm</keyword>
<evidence type="ECO:0000256" key="1">
    <source>
        <dbReference type="ARBA" id="ARBA00005450"/>
    </source>
</evidence>
<dbReference type="InterPro" id="IPR022941">
    <property type="entry name" value="SRP54"/>
</dbReference>
<keyword evidence="4 9" id="KW-0694">RNA-binding</keyword>
<comment type="similarity">
    <text evidence="1 9">Belongs to the GTP-binding SRP family. SRP54 subfamily.</text>
</comment>
<dbReference type="PROSITE" id="PS00300">
    <property type="entry name" value="SRP54"/>
    <property type="match status" value="1"/>
</dbReference>
<evidence type="ECO:0000256" key="4">
    <source>
        <dbReference type="ARBA" id="ARBA00022884"/>
    </source>
</evidence>
<evidence type="ECO:0000256" key="9">
    <source>
        <dbReference type="HAMAP-Rule" id="MF_00306"/>
    </source>
</evidence>
<feature type="binding site" evidence="9">
    <location>
        <begin position="109"/>
        <end position="116"/>
    </location>
    <ligand>
        <name>GTP</name>
        <dbReference type="ChEBI" id="CHEBI:37565"/>
    </ligand>
</feature>
<dbReference type="SUPFAM" id="SSF47446">
    <property type="entry name" value="Signal peptide-binding domain"/>
    <property type="match status" value="1"/>
</dbReference>
<dbReference type="AlphaFoldDB" id="A0A850HGL9"/>
<dbReference type="InterPro" id="IPR013822">
    <property type="entry name" value="Signal_recog_particl_SRP54_hlx"/>
</dbReference>
<dbReference type="EMBL" id="JAAITX010000001">
    <property type="protein sequence ID" value="NVH57352.1"/>
    <property type="molecule type" value="Genomic_DNA"/>
</dbReference>
<keyword evidence="2 9" id="KW-0547">Nucleotide-binding</keyword>
<evidence type="ECO:0000313" key="14">
    <source>
        <dbReference type="Proteomes" id="UP000528555"/>
    </source>
</evidence>
<dbReference type="PANTHER" id="PTHR11564">
    <property type="entry name" value="SIGNAL RECOGNITION PARTICLE 54K PROTEIN SRP54"/>
    <property type="match status" value="1"/>
</dbReference>
<dbReference type="OrthoDB" id="9804720at2"/>
<feature type="binding site" evidence="9">
    <location>
        <begin position="191"/>
        <end position="195"/>
    </location>
    <ligand>
        <name>GTP</name>
        <dbReference type="ChEBI" id="CHEBI:37565"/>
    </ligand>
</feature>
<dbReference type="SMART" id="SM00382">
    <property type="entry name" value="AAA"/>
    <property type="match status" value="1"/>
</dbReference>
<sequence length="448" mass="49370">MAFDSLTEKLQNIFKNLRSKGRLTEDDVKEALKEIKRALLAADVNFKVVKDFIKNVQERAIGQDVMNGLNPGQMVVKIVNEELVKLMGSETTEIKLQPGSAITVIMMAGLQGAGKTTTTAKLAGKFKLKGKKPLLVACDVYRPAAIKQLQINGEKQGVEVFSMGENHKPANIAKAALLHAQKNKNNIVILDTAGRLHIDEDMMAELQEIKDTVDVHQTILVIDAMTGQDAVNVAKDFNDKIGIDGVIVTKLDGDTRGGAALSVKAVTGKPILYVGMGEKLSDLEQFYPERMASRILGMGDVLTLIEKAEAEIDEEKAKKMSQKLKKAQFDFEDYLDSMSQMKNMGGLGSVMSMLPGLGGMGKMKGLDDDQTAQAEKNLARMEAMIYSMTLEERRNPDLLNPSRKHRIAKGAGVDISEVNRMVKQFNEMKKMMKMMGKGGRRGKFRMPF</sequence>
<feature type="binding site" evidence="9">
    <location>
        <begin position="249"/>
        <end position="252"/>
    </location>
    <ligand>
        <name>GTP</name>
        <dbReference type="ChEBI" id="CHEBI:37565"/>
    </ligand>
</feature>
<keyword evidence="7 9" id="KW-0687">Ribonucleoprotein</keyword>
<evidence type="ECO:0000313" key="15">
    <source>
        <dbReference type="Proteomes" id="UP000701680"/>
    </source>
</evidence>
<keyword evidence="14" id="KW-1185">Reference proteome</keyword>
<gene>
    <name evidence="9 13" type="primary">ffh</name>
    <name evidence="13" type="ORF">G5A66_01550</name>
    <name evidence="12" type="ORF">G5A75_01260</name>
</gene>
<dbReference type="HAMAP" id="MF_00306">
    <property type="entry name" value="SRP54"/>
    <property type="match status" value="1"/>
</dbReference>
<dbReference type="CDD" id="cd18539">
    <property type="entry name" value="SRP_G"/>
    <property type="match status" value="1"/>
</dbReference>
<dbReference type="Gene3D" id="1.20.120.140">
    <property type="entry name" value="Signal recognition particle SRP54, nucleotide-binding domain"/>
    <property type="match status" value="1"/>
</dbReference>
<dbReference type="GO" id="GO:0008312">
    <property type="term" value="F:7S RNA binding"/>
    <property type="evidence" value="ECO:0007669"/>
    <property type="project" value="InterPro"/>
</dbReference>
<dbReference type="EMBL" id="JAAIUO010000001">
    <property type="protein sequence ID" value="NSK13519.1"/>
    <property type="molecule type" value="Genomic_DNA"/>
</dbReference>
<evidence type="ECO:0000256" key="7">
    <source>
        <dbReference type="ARBA" id="ARBA00023274"/>
    </source>
</evidence>
<proteinExistence type="inferred from homology"/>
<keyword evidence="6 9" id="KW-0733">Signal recognition particle</keyword>
<comment type="subcellular location">
    <subcellularLocation>
        <location evidence="9">Cytoplasm</location>
    </subcellularLocation>
    <text evidence="9">The SRP-RNC complex is targeted to the cytoplasmic membrane.</text>
</comment>
<name>A0A850HGL9_9FIRM</name>
<comment type="caution">
    <text evidence="13">The sequence shown here is derived from an EMBL/GenBank/DDBJ whole genome shotgun (WGS) entry which is preliminary data.</text>
</comment>
<dbReference type="Gene3D" id="1.10.260.30">
    <property type="entry name" value="Signal recognition particle, SRP54 subunit, M-domain"/>
    <property type="match status" value="1"/>
</dbReference>
<evidence type="ECO:0000256" key="3">
    <source>
        <dbReference type="ARBA" id="ARBA00022801"/>
    </source>
</evidence>
<dbReference type="InterPro" id="IPR004780">
    <property type="entry name" value="SRP"/>
</dbReference>
<dbReference type="Gene3D" id="3.40.50.300">
    <property type="entry name" value="P-loop containing nucleotide triphosphate hydrolases"/>
    <property type="match status" value="1"/>
</dbReference>
<dbReference type="InterPro" id="IPR003593">
    <property type="entry name" value="AAA+_ATPase"/>
</dbReference>
<dbReference type="SUPFAM" id="SSF52540">
    <property type="entry name" value="P-loop containing nucleoside triphosphate hydrolases"/>
    <property type="match status" value="1"/>
</dbReference>
<dbReference type="Proteomes" id="UP000528555">
    <property type="component" value="Unassembled WGS sequence"/>
</dbReference>
<evidence type="ECO:0000256" key="2">
    <source>
        <dbReference type="ARBA" id="ARBA00022741"/>
    </source>
</evidence>
<dbReference type="Proteomes" id="UP000701680">
    <property type="component" value="Unassembled WGS sequence"/>
</dbReference>
<feature type="coiled-coil region" evidence="10">
    <location>
        <begin position="298"/>
        <end position="327"/>
    </location>
</feature>
<dbReference type="InterPro" id="IPR004125">
    <property type="entry name" value="Signal_recog_particle_SRP54_M"/>
</dbReference>
<evidence type="ECO:0000313" key="12">
    <source>
        <dbReference type="EMBL" id="NSK13519.1"/>
    </source>
</evidence>
<protein>
    <recommendedName>
        <fullName evidence="9">Signal recognition particle protein</fullName>
        <ecNumber evidence="9">3.6.5.4</ecNumber>
    </recommendedName>
    <alternativeName>
        <fullName evidence="9">Fifty-four homolog</fullName>
    </alternativeName>
</protein>
<dbReference type="NCBIfam" id="TIGR00959">
    <property type="entry name" value="ffh"/>
    <property type="match status" value="1"/>
</dbReference>
<feature type="domain" description="SRP54-type proteins GTP-binding" evidence="11">
    <location>
        <begin position="270"/>
        <end position="283"/>
    </location>
</feature>
<dbReference type="GO" id="GO:0005525">
    <property type="term" value="F:GTP binding"/>
    <property type="evidence" value="ECO:0007669"/>
    <property type="project" value="UniProtKB-UniRule"/>
</dbReference>
<dbReference type="SMART" id="SM00963">
    <property type="entry name" value="SRP54_N"/>
    <property type="match status" value="1"/>
</dbReference>
<dbReference type="GO" id="GO:0006614">
    <property type="term" value="P:SRP-dependent cotranslational protein targeting to membrane"/>
    <property type="evidence" value="ECO:0007669"/>
    <property type="project" value="InterPro"/>
</dbReference>
<evidence type="ECO:0000259" key="11">
    <source>
        <dbReference type="PROSITE" id="PS00300"/>
    </source>
</evidence>
<evidence type="ECO:0000256" key="8">
    <source>
        <dbReference type="ARBA" id="ARBA00048027"/>
    </source>
</evidence>
<comment type="subunit">
    <text evidence="9">Part of the signal recognition particle protein translocation system, which is composed of SRP and FtsY.</text>
</comment>
<dbReference type="InterPro" id="IPR000897">
    <property type="entry name" value="SRP54_GTPase_dom"/>
</dbReference>
<evidence type="ECO:0000313" key="13">
    <source>
        <dbReference type="EMBL" id="NVH57352.1"/>
    </source>
</evidence>
<dbReference type="SMART" id="SM00962">
    <property type="entry name" value="SRP54"/>
    <property type="match status" value="1"/>
</dbReference>
<evidence type="ECO:0000256" key="6">
    <source>
        <dbReference type="ARBA" id="ARBA00023135"/>
    </source>
</evidence>
<dbReference type="InterPro" id="IPR042101">
    <property type="entry name" value="SRP54_N_sf"/>
</dbReference>
<evidence type="ECO:0000256" key="5">
    <source>
        <dbReference type="ARBA" id="ARBA00023134"/>
    </source>
</evidence>
<dbReference type="FunFam" id="3.40.50.300:FF:000022">
    <property type="entry name" value="Signal recognition particle 54 kDa subunit"/>
    <property type="match status" value="1"/>
</dbReference>
<dbReference type="GO" id="GO:0048500">
    <property type="term" value="C:signal recognition particle"/>
    <property type="evidence" value="ECO:0007669"/>
    <property type="project" value="UniProtKB-UniRule"/>
</dbReference>
<dbReference type="PANTHER" id="PTHR11564:SF5">
    <property type="entry name" value="SIGNAL RECOGNITION PARTICLE SUBUNIT SRP54"/>
    <property type="match status" value="1"/>
</dbReference>
<dbReference type="EC" id="3.6.5.4" evidence="9"/>
<reference evidence="13" key="2">
    <citation type="submission" date="2020-02" db="EMBL/GenBank/DDBJ databases">
        <authorList>
            <person name="Littmann E."/>
            <person name="Sorbara M."/>
        </authorList>
    </citation>
    <scope>NUCLEOTIDE SEQUENCE</scope>
    <source>
        <strain evidence="13">MSK.17.11</strain>
        <strain evidence="12">MSK.17.38</strain>
    </source>
</reference>
<comment type="catalytic activity">
    <reaction evidence="8 9">
        <text>GTP + H2O = GDP + phosphate + H(+)</text>
        <dbReference type="Rhea" id="RHEA:19669"/>
        <dbReference type="ChEBI" id="CHEBI:15377"/>
        <dbReference type="ChEBI" id="CHEBI:15378"/>
        <dbReference type="ChEBI" id="CHEBI:37565"/>
        <dbReference type="ChEBI" id="CHEBI:43474"/>
        <dbReference type="ChEBI" id="CHEBI:58189"/>
        <dbReference type="EC" id="3.6.5.4"/>
    </reaction>
</comment>
<accession>A0A850HGL9</accession>
<dbReference type="GO" id="GO:0003924">
    <property type="term" value="F:GTPase activity"/>
    <property type="evidence" value="ECO:0007669"/>
    <property type="project" value="UniProtKB-UniRule"/>
</dbReference>